<evidence type="ECO:0000256" key="3">
    <source>
        <dbReference type="ARBA" id="ARBA00023268"/>
    </source>
</evidence>
<evidence type="ECO:0000256" key="2">
    <source>
        <dbReference type="ARBA" id="ARBA00022679"/>
    </source>
</evidence>
<dbReference type="Proteomes" id="UP000292274">
    <property type="component" value="Unassembled WGS sequence"/>
</dbReference>
<comment type="cofactor">
    <cofactor evidence="1">
        <name>pantetheine 4'-phosphate</name>
        <dbReference type="ChEBI" id="CHEBI:47942"/>
    </cofactor>
</comment>
<dbReference type="InterPro" id="IPR015083">
    <property type="entry name" value="NorB/c/GfsB-D-like_docking"/>
</dbReference>
<dbReference type="Gene3D" id="3.40.47.10">
    <property type="match status" value="1"/>
</dbReference>
<dbReference type="InterPro" id="IPR050091">
    <property type="entry name" value="PKS_NRPS_Biosynth_Enz"/>
</dbReference>
<keyword evidence="6" id="KW-1185">Reference proteome</keyword>
<keyword evidence="2" id="KW-0808">Transferase</keyword>
<dbReference type="GO" id="GO:0004315">
    <property type="term" value="F:3-oxoacyl-[acyl-carrier-protein] synthase activity"/>
    <property type="evidence" value="ECO:0007669"/>
    <property type="project" value="InterPro"/>
</dbReference>
<proteinExistence type="predicted"/>
<gene>
    <name evidence="5" type="ORF">E0H26_20220</name>
</gene>
<comment type="caution">
    <text evidence="5">The sequence shown here is derived from an EMBL/GenBank/DDBJ whole genome shotgun (WGS) entry which is preliminary data.</text>
</comment>
<dbReference type="RefSeq" id="WP_206025254.1">
    <property type="nucleotide sequence ID" value="NZ_SJJR01000014.1"/>
</dbReference>
<dbReference type="GO" id="GO:0006633">
    <property type="term" value="P:fatty acid biosynthetic process"/>
    <property type="evidence" value="ECO:0007669"/>
    <property type="project" value="InterPro"/>
</dbReference>
<sequence>MADEQKLREYLKRAIADSQDLRARLRAAEDQDREPIAVVGMGCRYPGGVTSPDELWDLVLAERDAVGPFPQNRGWPADLVDPDPEAVGKSYAGEGGFLYDADRFDADFFGISPREAEAIDPQQRLLLEVAWETAEHAGIDPESLRGTDTGVFLGSMYHDYGARPRLPGEAEGYLFSGSAGSVASGRLAYVFGLEGPTLTVDTACSSSLVALHLAVSALRRGECSAALVGGVTVMASPVAFVEFSRQRGLSVDGRCRSFGAGAAGTGWAEGVGLLLVERLS</sequence>
<dbReference type="PROSITE" id="PS52004">
    <property type="entry name" value="KS3_2"/>
    <property type="match status" value="1"/>
</dbReference>
<dbReference type="AlphaFoldDB" id="A0A4R0GJ79"/>
<evidence type="ECO:0000256" key="1">
    <source>
        <dbReference type="ARBA" id="ARBA00001957"/>
    </source>
</evidence>
<evidence type="ECO:0000313" key="6">
    <source>
        <dbReference type="Proteomes" id="UP000292274"/>
    </source>
</evidence>
<dbReference type="InterPro" id="IPR016039">
    <property type="entry name" value="Thiolase-like"/>
</dbReference>
<dbReference type="PROSITE" id="PS00606">
    <property type="entry name" value="KS3_1"/>
    <property type="match status" value="1"/>
</dbReference>
<dbReference type="SUPFAM" id="SSF53901">
    <property type="entry name" value="Thiolase-like"/>
    <property type="match status" value="1"/>
</dbReference>
<dbReference type="PANTHER" id="PTHR43775:SF51">
    <property type="entry name" value="INACTIVE PHENOLPHTHIOCEROL SYNTHESIS POLYKETIDE SYNTHASE TYPE I PKS1-RELATED"/>
    <property type="match status" value="1"/>
</dbReference>
<dbReference type="SMART" id="SM00825">
    <property type="entry name" value="PKS_KS"/>
    <property type="match status" value="1"/>
</dbReference>
<dbReference type="PANTHER" id="PTHR43775">
    <property type="entry name" value="FATTY ACID SYNTHASE"/>
    <property type="match status" value="1"/>
</dbReference>
<dbReference type="CDD" id="cd00833">
    <property type="entry name" value="PKS"/>
    <property type="match status" value="1"/>
</dbReference>
<feature type="domain" description="Ketosynthase family 3 (KS3)" evidence="4">
    <location>
        <begin position="33"/>
        <end position="280"/>
    </location>
</feature>
<feature type="non-terminal residue" evidence="5">
    <location>
        <position position="280"/>
    </location>
</feature>
<name>A0A4R0GJ79_9ACTN</name>
<keyword evidence="3" id="KW-0511">Multifunctional enzyme</keyword>
<dbReference type="InterPro" id="IPR014030">
    <property type="entry name" value="Ketoacyl_synth_N"/>
</dbReference>
<evidence type="ECO:0000259" key="4">
    <source>
        <dbReference type="PROSITE" id="PS52004"/>
    </source>
</evidence>
<dbReference type="InterPro" id="IPR018201">
    <property type="entry name" value="Ketoacyl_synth_AS"/>
</dbReference>
<accession>A0A4R0GJ79</accession>
<protein>
    <submittedName>
        <fullName evidence="5">Polyketide synthase</fullName>
    </submittedName>
</protein>
<evidence type="ECO:0000313" key="5">
    <source>
        <dbReference type="EMBL" id="TCB95509.1"/>
    </source>
</evidence>
<dbReference type="Pfam" id="PF08990">
    <property type="entry name" value="Docking"/>
    <property type="match status" value="1"/>
</dbReference>
<reference evidence="5 6" key="1">
    <citation type="submission" date="2019-02" db="EMBL/GenBank/DDBJ databases">
        <title>Jishengella sp. nov., isolated from a root of Zingiber montanum.</title>
        <authorList>
            <person name="Kuncharoen N."/>
            <person name="Kudo T."/>
            <person name="Masahiro Y."/>
            <person name="Ohkuma M."/>
            <person name="Tanasupawat S."/>
        </authorList>
    </citation>
    <scope>NUCLEOTIDE SEQUENCE [LARGE SCALE GENOMIC DNA]</scope>
    <source>
        <strain evidence="5 6">PLAI 1-1</strain>
    </source>
</reference>
<dbReference type="Pfam" id="PF00109">
    <property type="entry name" value="ketoacyl-synt"/>
    <property type="match status" value="1"/>
</dbReference>
<dbReference type="EMBL" id="SJJR01000014">
    <property type="protein sequence ID" value="TCB95509.1"/>
    <property type="molecule type" value="Genomic_DNA"/>
</dbReference>
<dbReference type="GO" id="GO:0004312">
    <property type="term" value="F:fatty acid synthase activity"/>
    <property type="evidence" value="ECO:0007669"/>
    <property type="project" value="TreeGrafter"/>
</dbReference>
<dbReference type="InterPro" id="IPR020841">
    <property type="entry name" value="PKS_Beta-ketoAc_synthase_dom"/>
</dbReference>
<organism evidence="5 6">
    <name type="scientific">Micromonospora zingiberis</name>
    <dbReference type="NCBI Taxonomy" id="2053011"/>
    <lineage>
        <taxon>Bacteria</taxon>
        <taxon>Bacillati</taxon>
        <taxon>Actinomycetota</taxon>
        <taxon>Actinomycetes</taxon>
        <taxon>Micromonosporales</taxon>
        <taxon>Micromonosporaceae</taxon>
        <taxon>Micromonospora</taxon>
    </lineage>
</organism>